<evidence type="ECO:0000313" key="13">
    <source>
        <dbReference type="EMBL" id="PVD35823.1"/>
    </source>
</evidence>
<dbReference type="SUPFAM" id="SSF51445">
    <property type="entry name" value="(Trans)glycosidases"/>
    <property type="match status" value="1"/>
</dbReference>
<keyword evidence="9" id="KW-0326">Glycosidase</keyword>
<feature type="chain" id="PRO_5015723399" description="beta-mannosidase" evidence="11">
    <location>
        <begin position="20"/>
        <end position="862"/>
    </location>
</feature>
<dbReference type="SUPFAM" id="SSF49785">
    <property type="entry name" value="Galactose-binding domain-like"/>
    <property type="match status" value="1"/>
</dbReference>
<name>A0A2T7PQX0_POMCA</name>
<evidence type="ECO:0000256" key="7">
    <source>
        <dbReference type="ARBA" id="ARBA00023180"/>
    </source>
</evidence>
<accession>A0A2T7PQX0</accession>
<dbReference type="InterPro" id="IPR008979">
    <property type="entry name" value="Galactose-bd-like_sf"/>
</dbReference>
<protein>
    <recommendedName>
        <fullName evidence="4">beta-mannosidase</fullName>
        <ecNumber evidence="4">3.2.1.25</ecNumber>
    </recommendedName>
    <alternativeName>
        <fullName evidence="10">Mannanase</fullName>
    </alternativeName>
</protein>
<sequence>MSVAGVITVALCCLRVAHAYLTISLNGTWTVSNQNIGLSVPGQVPGSVHTALMANDAIADPLYRDNDVKLTWIGNVNWTYSRDFEVNNSVLKSQAIQLVAEGLDTIATVYINGIMVGKSDNMFVKYTFDVKSALKPLNNSIVVSFQSAVDYAAKQAAQSQYPIPPVCPSAVQNGQCHVNFIRKEQCSFSWDWGPSFPTQGIWKSIYLTAFDSSIIEEVTVDHFEGSDGWTLEVRVFFNLATNTSGIGGMVELQILEVNGSEPGNMVLSSSQAVMLSSFSRTLSLNITLPKDYPIKRWWPNGYGNQSLYDVIVTYTSTVTGEVTTKVRRIGFRTVELVQTNVSRDPLQGLTFYFRINGLPVFLKGTNWIPADSFQERITKDRLRILLQSAADAHINSMRVWGGGVYESEDFYDLTDELGIMIWQDLMFSDALYPSNPDFLNSVTQEIQYQTRRLMHRPSILLWSGNNENEGILTQRRSAPNYELYYDDYIKLYIDTVMTVLQQENPRRQFVPSSPSDGAETVKEGYVAQNPYSDLYGDVHFYDYNMDQWKPDGFPIPRMTTEFGLQSWCNFDTLLDVFEEEDLSYYSDQAVHREHHQGGLAQMANETFRHLNTPQDDNPVQLFKSLIYMTQISQAMSIKTQSEHYRRHQSELLSDGRGLTMGALYWQLNDIWQAPTWASIDYSGRWKMLHYYALRFFNPLMVSPVLNGSTLDIYVVMDEIPSREVRDPVTGNLRFEPSHTYEDGGQAGEDPEDLLRLQRRLRQSGVVMMKIYSWSSFTPLFTWRIEYSLNTTADSVFQGDVSTLLSQAGCHNGTECFLYVHLDDVDYGLNNWLSFAELKDSSLQKAEVTVGTAVRDTLSHLVT</sequence>
<dbReference type="InterPro" id="IPR054593">
    <property type="entry name" value="Beta-mannosidase-like_N2"/>
</dbReference>
<dbReference type="Proteomes" id="UP000245119">
    <property type="component" value="Linkage Group LG2"/>
</dbReference>
<proteinExistence type="inferred from homology"/>
<evidence type="ECO:0000256" key="1">
    <source>
        <dbReference type="ARBA" id="ARBA00000829"/>
    </source>
</evidence>
<keyword evidence="14" id="KW-1185">Reference proteome</keyword>
<evidence type="ECO:0000256" key="11">
    <source>
        <dbReference type="SAM" id="SignalP"/>
    </source>
</evidence>
<dbReference type="FunFam" id="2.60.120.260:FF:000060">
    <property type="entry name" value="Probable beta-mannosidase"/>
    <property type="match status" value="1"/>
</dbReference>
<dbReference type="InterPro" id="IPR050887">
    <property type="entry name" value="Beta-mannosidase_GH2"/>
</dbReference>
<dbReference type="SUPFAM" id="SSF49303">
    <property type="entry name" value="beta-Galactosidase/glucuronidase domain"/>
    <property type="match status" value="1"/>
</dbReference>
<feature type="signal peptide" evidence="11">
    <location>
        <begin position="1"/>
        <end position="19"/>
    </location>
</feature>
<dbReference type="OrthoDB" id="2866996at2759"/>
<keyword evidence="8" id="KW-0458">Lysosome</keyword>
<dbReference type="PANTHER" id="PTHR43730">
    <property type="entry name" value="BETA-MANNOSIDASE"/>
    <property type="match status" value="1"/>
</dbReference>
<dbReference type="FunFam" id="3.20.20.80:FF:000035">
    <property type="entry name" value="Mannosidase beta"/>
    <property type="match status" value="1"/>
</dbReference>
<keyword evidence="7" id="KW-0325">Glycoprotein</keyword>
<gene>
    <name evidence="13" type="ORF">C0Q70_02792</name>
</gene>
<comment type="catalytic activity">
    <reaction evidence="1">
        <text>Hydrolysis of terminal, non-reducing beta-D-mannose residues in beta-D-mannosides.</text>
        <dbReference type="EC" id="3.2.1.25"/>
    </reaction>
</comment>
<dbReference type="GO" id="GO:0005764">
    <property type="term" value="C:lysosome"/>
    <property type="evidence" value="ECO:0007669"/>
    <property type="project" value="UniProtKB-SubCell"/>
</dbReference>
<dbReference type="PANTHER" id="PTHR43730:SF1">
    <property type="entry name" value="BETA-MANNOSIDASE"/>
    <property type="match status" value="1"/>
</dbReference>
<dbReference type="Pfam" id="PF22666">
    <property type="entry name" value="Glyco_hydro_2_N2"/>
    <property type="match status" value="1"/>
</dbReference>
<evidence type="ECO:0000313" key="14">
    <source>
        <dbReference type="Proteomes" id="UP000245119"/>
    </source>
</evidence>
<evidence type="ECO:0000256" key="6">
    <source>
        <dbReference type="ARBA" id="ARBA00022801"/>
    </source>
</evidence>
<dbReference type="AlphaFoldDB" id="A0A2T7PQX0"/>
<dbReference type="EC" id="3.2.1.25" evidence="4"/>
<evidence type="ECO:0000256" key="10">
    <source>
        <dbReference type="ARBA" id="ARBA00033445"/>
    </source>
</evidence>
<dbReference type="InterPro" id="IPR017853">
    <property type="entry name" value="GH"/>
</dbReference>
<dbReference type="GO" id="GO:0006516">
    <property type="term" value="P:glycoprotein catabolic process"/>
    <property type="evidence" value="ECO:0007669"/>
    <property type="project" value="TreeGrafter"/>
</dbReference>
<evidence type="ECO:0000256" key="2">
    <source>
        <dbReference type="ARBA" id="ARBA00004371"/>
    </source>
</evidence>
<comment type="caution">
    <text evidence="13">The sequence shown here is derived from an EMBL/GenBank/DDBJ whole genome shotgun (WGS) entry which is preliminary data.</text>
</comment>
<evidence type="ECO:0000256" key="8">
    <source>
        <dbReference type="ARBA" id="ARBA00023228"/>
    </source>
</evidence>
<dbReference type="Gene3D" id="2.60.120.260">
    <property type="entry name" value="Galactose-binding domain-like"/>
    <property type="match status" value="1"/>
</dbReference>
<dbReference type="GO" id="GO:0004567">
    <property type="term" value="F:beta-mannosidase activity"/>
    <property type="evidence" value="ECO:0007669"/>
    <property type="project" value="UniProtKB-EC"/>
</dbReference>
<dbReference type="InterPro" id="IPR013783">
    <property type="entry name" value="Ig-like_fold"/>
</dbReference>
<feature type="domain" description="Beta-mannosidase-like galactose-binding" evidence="12">
    <location>
        <begin position="29"/>
        <end position="203"/>
    </location>
</feature>
<evidence type="ECO:0000256" key="3">
    <source>
        <dbReference type="ARBA" id="ARBA00007401"/>
    </source>
</evidence>
<organism evidence="13 14">
    <name type="scientific">Pomacea canaliculata</name>
    <name type="common">Golden apple snail</name>
    <dbReference type="NCBI Taxonomy" id="400727"/>
    <lineage>
        <taxon>Eukaryota</taxon>
        <taxon>Metazoa</taxon>
        <taxon>Spiralia</taxon>
        <taxon>Lophotrochozoa</taxon>
        <taxon>Mollusca</taxon>
        <taxon>Gastropoda</taxon>
        <taxon>Caenogastropoda</taxon>
        <taxon>Architaenioglossa</taxon>
        <taxon>Ampullarioidea</taxon>
        <taxon>Ampullariidae</taxon>
        <taxon>Pomacea</taxon>
    </lineage>
</organism>
<comment type="similarity">
    <text evidence="3">Belongs to the glycosyl hydrolase 2 family.</text>
</comment>
<dbReference type="InterPro" id="IPR036156">
    <property type="entry name" value="Beta-gal/glucu_dom_sf"/>
</dbReference>
<keyword evidence="6" id="KW-0378">Hydrolase</keyword>
<dbReference type="EMBL" id="PZQS01000002">
    <property type="protein sequence ID" value="PVD35823.1"/>
    <property type="molecule type" value="Genomic_DNA"/>
</dbReference>
<comment type="subcellular location">
    <subcellularLocation>
        <location evidence="2">Lysosome</location>
    </subcellularLocation>
</comment>
<dbReference type="Gene3D" id="3.20.20.80">
    <property type="entry name" value="Glycosidases"/>
    <property type="match status" value="1"/>
</dbReference>
<evidence type="ECO:0000256" key="4">
    <source>
        <dbReference type="ARBA" id="ARBA00012754"/>
    </source>
</evidence>
<keyword evidence="5 11" id="KW-0732">Signal</keyword>
<dbReference type="Gene3D" id="2.60.40.10">
    <property type="entry name" value="Immunoglobulins"/>
    <property type="match status" value="1"/>
</dbReference>
<evidence type="ECO:0000256" key="5">
    <source>
        <dbReference type="ARBA" id="ARBA00022729"/>
    </source>
</evidence>
<reference evidence="13 14" key="1">
    <citation type="submission" date="2018-04" db="EMBL/GenBank/DDBJ databases">
        <title>The genome of golden apple snail Pomacea canaliculata provides insight into stress tolerance and invasive adaptation.</title>
        <authorList>
            <person name="Liu C."/>
            <person name="Liu B."/>
            <person name="Ren Y."/>
            <person name="Zhang Y."/>
            <person name="Wang H."/>
            <person name="Li S."/>
            <person name="Jiang F."/>
            <person name="Yin L."/>
            <person name="Zhang G."/>
            <person name="Qian W."/>
            <person name="Fan W."/>
        </authorList>
    </citation>
    <scope>NUCLEOTIDE SEQUENCE [LARGE SCALE GENOMIC DNA]</scope>
    <source>
        <strain evidence="13">SZHN2017</strain>
        <tissue evidence="13">Muscle</tissue>
    </source>
</reference>
<evidence type="ECO:0000256" key="9">
    <source>
        <dbReference type="ARBA" id="ARBA00023295"/>
    </source>
</evidence>
<evidence type="ECO:0000259" key="12">
    <source>
        <dbReference type="Pfam" id="PF22666"/>
    </source>
</evidence>
<dbReference type="STRING" id="400727.A0A2T7PQX0"/>